<keyword evidence="1" id="KW-0472">Membrane</keyword>
<sequence>MSLWSYLIKVLAGLLVLGALGFGVVRWVPSFGRFRGSRAVKVLSVTPVGRDLLYLVEMGPTVVAVISSPKGGFEVLHRWDSAEFKGYQVASEAGGDGVEP</sequence>
<organism evidence="2 3">
    <name type="scientific">Thermanaerovibrio velox DSM 12556</name>
    <dbReference type="NCBI Taxonomy" id="926567"/>
    <lineage>
        <taxon>Bacteria</taxon>
        <taxon>Thermotogati</taxon>
        <taxon>Synergistota</taxon>
        <taxon>Synergistia</taxon>
        <taxon>Synergistales</taxon>
        <taxon>Synergistaceae</taxon>
        <taxon>Thermanaerovibrio</taxon>
    </lineage>
</organism>
<feature type="transmembrane region" description="Helical" evidence="1">
    <location>
        <begin position="6"/>
        <end position="28"/>
    </location>
</feature>
<keyword evidence="3" id="KW-1185">Reference proteome</keyword>
<gene>
    <name evidence="2" type="ORF">TheveDRAFT_0442</name>
</gene>
<dbReference type="AlphaFoldDB" id="H0UPQ9"/>
<evidence type="ECO:0000256" key="1">
    <source>
        <dbReference type="SAM" id="Phobius"/>
    </source>
</evidence>
<evidence type="ECO:0000313" key="3">
    <source>
        <dbReference type="Proteomes" id="UP000005730"/>
    </source>
</evidence>
<proteinExistence type="predicted"/>
<evidence type="ECO:0000313" key="2">
    <source>
        <dbReference type="EMBL" id="EHM09606.1"/>
    </source>
</evidence>
<keyword evidence="1" id="KW-1133">Transmembrane helix</keyword>
<dbReference type="STRING" id="926567.TheveDRAFT_0442"/>
<dbReference type="HOGENOM" id="CLU_2526408_0_0_0"/>
<dbReference type="Proteomes" id="UP000005730">
    <property type="component" value="Chromosome"/>
</dbReference>
<name>H0UPQ9_9BACT</name>
<dbReference type="EMBL" id="CM001377">
    <property type="protein sequence ID" value="EHM09606.1"/>
    <property type="molecule type" value="Genomic_DNA"/>
</dbReference>
<keyword evidence="1" id="KW-0812">Transmembrane</keyword>
<reference evidence="2 3" key="1">
    <citation type="submission" date="2011-10" db="EMBL/GenBank/DDBJ databases">
        <title>The Noncontiguous Finished genome of Thermanaerovibrio velox DSM 12556.</title>
        <authorList>
            <consortium name="US DOE Joint Genome Institute (JGI-PGF)"/>
            <person name="Lucas S."/>
            <person name="Copeland A."/>
            <person name="Lapidus A."/>
            <person name="Glavina del Rio T."/>
            <person name="Dalin E."/>
            <person name="Tice H."/>
            <person name="Bruce D."/>
            <person name="Goodwin L."/>
            <person name="Pitluck S."/>
            <person name="Peters L."/>
            <person name="Mikhailova N."/>
            <person name="Teshima H."/>
            <person name="Kyrpides N."/>
            <person name="Mavromatis K."/>
            <person name="Ivanova N."/>
            <person name="Markowitz V."/>
            <person name="Cheng J.-F."/>
            <person name="Hugenholtz P."/>
            <person name="Woyke T."/>
            <person name="Wu D."/>
            <person name="Spring S."/>
            <person name="Brambilla E.-M."/>
            <person name="Klenk H.-P."/>
            <person name="Eisen J.A."/>
        </authorList>
    </citation>
    <scope>NUCLEOTIDE SEQUENCE [LARGE SCALE GENOMIC DNA]</scope>
    <source>
        <strain evidence="2 3">DSM 12556</strain>
    </source>
</reference>
<accession>H0UPQ9</accession>
<protein>
    <submittedName>
        <fullName evidence="2">Uncharacterized protein</fullName>
    </submittedName>
</protein>